<dbReference type="InterPro" id="IPR051156">
    <property type="entry name" value="Mito/Outer_Membr_Metalloprot"/>
</dbReference>
<dbReference type="NCBIfam" id="TIGR01409">
    <property type="entry name" value="TAT_signal_seq"/>
    <property type="match status" value="1"/>
</dbReference>
<dbReference type="PROSITE" id="PS51318">
    <property type="entry name" value="TAT"/>
    <property type="match status" value="1"/>
</dbReference>
<feature type="domain" description="Peptidase M48" evidence="10">
    <location>
        <begin position="78"/>
        <end position="262"/>
    </location>
</feature>
<dbReference type="InterPro" id="IPR006311">
    <property type="entry name" value="TAT_signal"/>
</dbReference>
<dbReference type="Gene3D" id="3.30.2010.10">
    <property type="entry name" value="Metalloproteases ('zincins'), catalytic domain"/>
    <property type="match status" value="1"/>
</dbReference>
<protein>
    <submittedName>
        <fullName evidence="11">Putative Zn-dependent protease</fullName>
    </submittedName>
</protein>
<dbReference type="HOGENOM" id="CLU_039394_0_0_7"/>
<gene>
    <name evidence="11" type="ORF">DespoDRAFT_01022</name>
</gene>
<keyword evidence="7" id="KW-0862">Zinc</keyword>
<keyword evidence="6" id="KW-0378">Hydrolase</keyword>
<dbReference type="Pfam" id="PF01435">
    <property type="entry name" value="Peptidase_M48"/>
    <property type="match status" value="1"/>
</dbReference>
<dbReference type="InterPro" id="IPR019546">
    <property type="entry name" value="TAT_signal_bac_arc"/>
</dbReference>
<evidence type="ECO:0000256" key="1">
    <source>
        <dbReference type="ARBA" id="ARBA00001947"/>
    </source>
</evidence>
<evidence type="ECO:0000256" key="4">
    <source>
        <dbReference type="ARBA" id="ARBA00022670"/>
    </source>
</evidence>
<dbReference type="SUPFAM" id="SSF48452">
    <property type="entry name" value="TPR-like"/>
    <property type="match status" value="1"/>
</dbReference>
<dbReference type="InterPro" id="IPR011990">
    <property type="entry name" value="TPR-like_helical_dom_sf"/>
</dbReference>
<dbReference type="RefSeq" id="WP_004071846.1">
    <property type="nucleotide sequence ID" value="NZ_CM001488.1"/>
</dbReference>
<keyword evidence="5" id="KW-0479">Metal-binding</keyword>
<dbReference type="STRING" id="879212.DespoDRAFT_01022"/>
<dbReference type="EMBL" id="CM001488">
    <property type="protein sequence ID" value="EIM62995.1"/>
    <property type="molecule type" value="Genomic_DNA"/>
</dbReference>
<comment type="cofactor">
    <cofactor evidence="1">
        <name>Zn(2+)</name>
        <dbReference type="ChEBI" id="CHEBI:29105"/>
    </cofactor>
</comment>
<dbReference type="PANTHER" id="PTHR22726">
    <property type="entry name" value="METALLOENDOPEPTIDASE OMA1"/>
    <property type="match status" value="1"/>
</dbReference>
<comment type="subcellular location">
    <subcellularLocation>
        <location evidence="2">Cell envelope</location>
    </subcellularLocation>
</comment>
<evidence type="ECO:0000256" key="6">
    <source>
        <dbReference type="ARBA" id="ARBA00022801"/>
    </source>
</evidence>
<evidence type="ECO:0000313" key="12">
    <source>
        <dbReference type="Proteomes" id="UP000005778"/>
    </source>
</evidence>
<dbReference type="Gene3D" id="1.25.40.10">
    <property type="entry name" value="Tetratricopeptide repeat domain"/>
    <property type="match status" value="1"/>
</dbReference>
<dbReference type="GO" id="GO:0051536">
    <property type="term" value="F:iron-sulfur cluster binding"/>
    <property type="evidence" value="ECO:0007669"/>
    <property type="project" value="UniProtKB-KW"/>
</dbReference>
<dbReference type="AlphaFoldDB" id="I5B0I2"/>
<dbReference type="GO" id="GO:0030313">
    <property type="term" value="C:cell envelope"/>
    <property type="evidence" value="ECO:0007669"/>
    <property type="project" value="UniProtKB-SubCell"/>
</dbReference>
<reference evidence="11 12" key="2">
    <citation type="submission" date="2012-02" db="EMBL/GenBank/DDBJ databases">
        <title>Improved High-Quality Draft sequence of Desulfobacter postgatei 2ac9.</title>
        <authorList>
            <consortium name="US DOE Joint Genome Institute"/>
            <person name="Lucas S."/>
            <person name="Han J."/>
            <person name="Lapidus A."/>
            <person name="Cheng J.-F."/>
            <person name="Goodwin L."/>
            <person name="Pitluck S."/>
            <person name="Peters L."/>
            <person name="Ovchinnikova G."/>
            <person name="Held B."/>
            <person name="Detter J.C."/>
            <person name="Han C."/>
            <person name="Tapia R."/>
            <person name="Land M."/>
            <person name="Hauser L."/>
            <person name="Kyrpides N."/>
            <person name="Ivanova N."/>
            <person name="Pagani I."/>
            <person name="Orellana R."/>
            <person name="Lovley D."/>
            <person name="Woyke T."/>
        </authorList>
    </citation>
    <scope>NUCLEOTIDE SEQUENCE [LARGE SCALE GENOMIC DNA]</scope>
    <source>
        <strain evidence="11 12">2ac9</strain>
    </source>
</reference>
<proteinExistence type="predicted"/>
<evidence type="ECO:0000256" key="9">
    <source>
        <dbReference type="ARBA" id="ARBA00023049"/>
    </source>
</evidence>
<evidence type="ECO:0000256" key="2">
    <source>
        <dbReference type="ARBA" id="ARBA00004196"/>
    </source>
</evidence>
<dbReference type="PANTHER" id="PTHR22726:SF1">
    <property type="entry name" value="METALLOENDOPEPTIDASE OMA1, MITOCHONDRIAL"/>
    <property type="match status" value="1"/>
</dbReference>
<organism evidence="11 12">
    <name type="scientific">Desulfobacter postgatei 2ac9</name>
    <dbReference type="NCBI Taxonomy" id="879212"/>
    <lineage>
        <taxon>Bacteria</taxon>
        <taxon>Pseudomonadati</taxon>
        <taxon>Thermodesulfobacteriota</taxon>
        <taxon>Desulfobacteria</taxon>
        <taxon>Desulfobacterales</taxon>
        <taxon>Desulfobacteraceae</taxon>
        <taxon>Desulfobacter</taxon>
    </lineage>
</organism>
<evidence type="ECO:0000256" key="8">
    <source>
        <dbReference type="ARBA" id="ARBA00023014"/>
    </source>
</evidence>
<dbReference type="MEROPS" id="M48.019"/>
<evidence type="ECO:0000256" key="3">
    <source>
        <dbReference type="ARBA" id="ARBA00011771"/>
    </source>
</evidence>
<keyword evidence="12" id="KW-1185">Reference proteome</keyword>
<evidence type="ECO:0000256" key="5">
    <source>
        <dbReference type="ARBA" id="ARBA00022723"/>
    </source>
</evidence>
<dbReference type="GO" id="GO:0046872">
    <property type="term" value="F:metal ion binding"/>
    <property type="evidence" value="ECO:0007669"/>
    <property type="project" value="UniProtKB-KW"/>
</dbReference>
<keyword evidence="4 11" id="KW-0645">Protease</keyword>
<comment type="subunit">
    <text evidence="3">Heterodimer of a large and a small subunit.</text>
</comment>
<keyword evidence="8" id="KW-0411">Iron-sulfur</keyword>
<dbReference type="OrthoDB" id="9810445at2"/>
<evidence type="ECO:0000259" key="10">
    <source>
        <dbReference type="Pfam" id="PF01435"/>
    </source>
</evidence>
<reference evidence="11 12" key="1">
    <citation type="submission" date="2011-09" db="EMBL/GenBank/DDBJ databases">
        <authorList>
            <consortium name="US DOE Joint Genome Institute (JGI-PGF)"/>
            <person name="Lucas S."/>
            <person name="Han J."/>
            <person name="Lapidus A."/>
            <person name="Cheng J.-F."/>
            <person name="Goodwin L."/>
            <person name="Pitluck S."/>
            <person name="Peters L."/>
            <person name="Land M.L."/>
            <person name="Hauser L."/>
            <person name="Orellana R."/>
            <person name="Lovley D."/>
            <person name="Woyke T.J."/>
        </authorList>
    </citation>
    <scope>NUCLEOTIDE SEQUENCE [LARGE SCALE GENOMIC DNA]</scope>
    <source>
        <strain evidence="11 12">2ac9</strain>
    </source>
</reference>
<dbReference type="GO" id="GO:0004222">
    <property type="term" value="F:metalloendopeptidase activity"/>
    <property type="evidence" value="ECO:0007669"/>
    <property type="project" value="InterPro"/>
</dbReference>
<dbReference type="GO" id="GO:0051603">
    <property type="term" value="P:proteolysis involved in protein catabolic process"/>
    <property type="evidence" value="ECO:0007669"/>
    <property type="project" value="TreeGrafter"/>
</dbReference>
<keyword evidence="9" id="KW-0482">Metalloprotease</keyword>
<accession>I5B0I2</accession>
<evidence type="ECO:0000313" key="11">
    <source>
        <dbReference type="EMBL" id="EIM62995.1"/>
    </source>
</evidence>
<dbReference type="GO" id="GO:0016020">
    <property type="term" value="C:membrane"/>
    <property type="evidence" value="ECO:0007669"/>
    <property type="project" value="TreeGrafter"/>
</dbReference>
<dbReference type="Proteomes" id="UP000005778">
    <property type="component" value="Chromosome"/>
</dbReference>
<name>I5B0I2_9BACT</name>
<dbReference type="InterPro" id="IPR001915">
    <property type="entry name" value="Peptidase_M48"/>
</dbReference>
<keyword evidence="8" id="KW-0408">Iron</keyword>
<sequence>MEQIESTGMTRRDFLHSCTAAAVTLAGAGLFQGCTTDPVTGQKQLMLMSRDQEISLDKQHSPFQFSSDYGVTQDKELNQYISGVGKSMLPQVHRPDMPYNFQVVNATYINAYAFPGGSIAVTRGILLELDNEAELASLLGHELGHINARHTAEQQSKGQISSILLAGLSVAAETQGAGLGDWTQKLGGLGQGLFLSKYSRDNEREADALGHQYMTQSGHNSKGFTGLMEMLNEMNTTKTSSTQMLFATHPMSRERLDSARERDSGIYRGTHSLSLYRERYMDHTANLRSLKKMISKLQEADKFMAKEQYDQAENALMSALRLKDNDYTAQVMTAKCLLIQKKNQDAAYHAGLAKQLFPLENQGHYISGLSNLALKKPMQAYNDFSASSRLLPGNPQTTFYQGYALDMAGRKEAAAREYAAYIKAINYGSNKYSQHAYKRLKEWNYIE</sequence>
<evidence type="ECO:0000256" key="7">
    <source>
        <dbReference type="ARBA" id="ARBA00022833"/>
    </source>
</evidence>
<dbReference type="eggNOG" id="COG4783">
    <property type="taxonomic scope" value="Bacteria"/>
</dbReference>